<evidence type="ECO:0000313" key="2">
    <source>
        <dbReference type="Proteomes" id="UP001374952"/>
    </source>
</evidence>
<gene>
    <name evidence="1" type="ORF">V6250_06500</name>
</gene>
<name>A0ACC6R292_9GAMM</name>
<dbReference type="EC" id="2.7.11.1" evidence="1"/>
<reference evidence="1" key="1">
    <citation type="submission" date="2024-02" db="EMBL/GenBank/DDBJ databases">
        <title>Bacteria isolated from the canopy kelp, Nereocystis luetkeana.</title>
        <authorList>
            <person name="Pfister C.A."/>
            <person name="Younker I.T."/>
            <person name="Light S.H."/>
        </authorList>
    </citation>
    <scope>NUCLEOTIDE SEQUENCE</scope>
    <source>
        <strain evidence="1">TN.2.01</strain>
    </source>
</reference>
<sequence>MLNINTVAEIEFELREEIGQEGRNSQVFRSYDQALDAELVVKRVPKNSVADANALFNEARTLYKSSHPYVVPINYACQDNDFIYLAMPYFPNGSLAQLMSQRFLTVREIIRFLCQFVSGLHNIHSKGLIHFDIKPDNILLSHRGEALLSDFGLAKHTNSLGLARPNQMYVKQLPPECFAANEYTTAFDVYQVGLTLYRMCVGSEKFNQQFMSYVVAGNLERPQFEAALRNEVFPNRTAYPEHIPDKVKQTISKCLKPSPDDRFNSVLEITNALSTIDEKLLDWQFELNGNQKKWSKEFDGAIKYIAIENGNSIAKRVPSAGKETNINQYCINNIGTRDLKRFFKI</sequence>
<dbReference type="Proteomes" id="UP001374952">
    <property type="component" value="Unassembled WGS sequence"/>
</dbReference>
<dbReference type="EMBL" id="JBAKAX010000004">
    <property type="protein sequence ID" value="MEL0603810.1"/>
    <property type="molecule type" value="Genomic_DNA"/>
</dbReference>
<protein>
    <submittedName>
        <fullName evidence="1">Serine/threonine-protein kinase</fullName>
        <ecNumber evidence="1">2.7.11.1</ecNumber>
    </submittedName>
</protein>
<keyword evidence="2" id="KW-1185">Reference proteome</keyword>
<organism evidence="1 2">
    <name type="scientific">Pseudoalteromonas undina</name>
    <dbReference type="NCBI Taxonomy" id="43660"/>
    <lineage>
        <taxon>Bacteria</taxon>
        <taxon>Pseudomonadati</taxon>
        <taxon>Pseudomonadota</taxon>
        <taxon>Gammaproteobacteria</taxon>
        <taxon>Alteromonadales</taxon>
        <taxon>Pseudoalteromonadaceae</taxon>
        <taxon>Pseudoalteromonas</taxon>
    </lineage>
</organism>
<accession>A0ACC6R292</accession>
<evidence type="ECO:0000313" key="1">
    <source>
        <dbReference type="EMBL" id="MEL0603810.1"/>
    </source>
</evidence>
<proteinExistence type="predicted"/>
<keyword evidence="1" id="KW-0808">Transferase</keyword>
<keyword evidence="1" id="KW-0418">Kinase</keyword>
<comment type="caution">
    <text evidence="1">The sequence shown here is derived from an EMBL/GenBank/DDBJ whole genome shotgun (WGS) entry which is preliminary data.</text>
</comment>